<comment type="caution">
    <text evidence="1">The sequence shown here is derived from an EMBL/GenBank/DDBJ whole genome shotgun (WGS) entry which is preliminary data.</text>
</comment>
<reference evidence="1" key="1">
    <citation type="journal article" date="2021" name="PeerJ">
        <title>Extensive microbial diversity within the chicken gut microbiome revealed by metagenomics and culture.</title>
        <authorList>
            <person name="Gilroy R."/>
            <person name="Ravi A."/>
            <person name="Getino M."/>
            <person name="Pursley I."/>
            <person name="Horton D.L."/>
            <person name="Alikhan N.F."/>
            <person name="Baker D."/>
            <person name="Gharbi K."/>
            <person name="Hall N."/>
            <person name="Watson M."/>
            <person name="Adriaenssens E.M."/>
            <person name="Foster-Nyarko E."/>
            <person name="Jarju S."/>
            <person name="Secka A."/>
            <person name="Antonio M."/>
            <person name="Oren A."/>
            <person name="Chaudhuri R.R."/>
            <person name="La Ragione R."/>
            <person name="Hildebrand F."/>
            <person name="Pallen M.J."/>
        </authorList>
    </citation>
    <scope>NUCLEOTIDE SEQUENCE</scope>
    <source>
        <strain evidence="1">ChiHjej11B10-19426</strain>
    </source>
</reference>
<organism evidence="1 2">
    <name type="scientific">Candidatus Tidjanibacter faecipullorum</name>
    <dbReference type="NCBI Taxonomy" id="2838766"/>
    <lineage>
        <taxon>Bacteria</taxon>
        <taxon>Pseudomonadati</taxon>
        <taxon>Bacteroidota</taxon>
        <taxon>Bacteroidia</taxon>
        <taxon>Bacteroidales</taxon>
        <taxon>Rikenellaceae</taxon>
        <taxon>Tidjanibacter</taxon>
    </lineage>
</organism>
<proteinExistence type="predicted"/>
<accession>A0A9D2ILZ8</accession>
<sequence>MMRLGIISELGSGENLGYARVSFDEVGIVSGWLALPSAGTRRTKQWTPLEVNTQVACLMDDRCEQGVIVMALWSSADMPPEWAGAETIGTQYADGTRIVYDAGAHRLTVDAPDAELTLTCRKLTVTGEVAITGDASVSGTLDASEVTAGDLLKVSLTGHKHNTLAVGSPTSEPLPIP</sequence>
<evidence type="ECO:0000313" key="2">
    <source>
        <dbReference type="Proteomes" id="UP000824014"/>
    </source>
</evidence>
<protein>
    <submittedName>
        <fullName evidence="1">Phage baseplate assembly protein V</fullName>
    </submittedName>
</protein>
<dbReference type="InterPro" id="IPR037026">
    <property type="entry name" value="Vgr_OB-fold_dom_sf"/>
</dbReference>
<gene>
    <name evidence="1" type="ORF">H9816_04190</name>
</gene>
<reference evidence="1" key="2">
    <citation type="submission" date="2021-04" db="EMBL/GenBank/DDBJ databases">
        <authorList>
            <person name="Gilroy R."/>
        </authorList>
    </citation>
    <scope>NUCLEOTIDE SEQUENCE</scope>
    <source>
        <strain evidence="1">ChiHjej11B10-19426</strain>
    </source>
</reference>
<evidence type="ECO:0000313" key="1">
    <source>
        <dbReference type="EMBL" id="HIZ15092.1"/>
    </source>
</evidence>
<dbReference type="InterPro" id="IPR013046">
    <property type="entry name" value="GpV/Gp45"/>
</dbReference>
<dbReference type="EMBL" id="DXCC01000012">
    <property type="protein sequence ID" value="HIZ15092.1"/>
    <property type="molecule type" value="Genomic_DNA"/>
</dbReference>
<dbReference type="Proteomes" id="UP000824014">
    <property type="component" value="Unassembled WGS sequence"/>
</dbReference>
<dbReference type="Gene3D" id="6.20.150.10">
    <property type="match status" value="1"/>
</dbReference>
<dbReference type="AlphaFoldDB" id="A0A9D2ILZ8"/>
<dbReference type="NCBIfam" id="TIGR01644">
    <property type="entry name" value="phage_P2_V"/>
    <property type="match status" value="1"/>
</dbReference>
<name>A0A9D2ILZ8_9BACT</name>
<dbReference type="Gene3D" id="2.40.50.230">
    <property type="entry name" value="Gp5 N-terminal domain"/>
    <property type="match status" value="1"/>
</dbReference>